<reference evidence="2" key="1">
    <citation type="submission" date="2020-09" db="EMBL/GenBank/DDBJ databases">
        <title>New species isolated from human feces.</title>
        <authorList>
            <person name="Kitahara M."/>
            <person name="Shigeno Y."/>
            <person name="Shime M."/>
            <person name="Matsumoto Y."/>
            <person name="Nakamura S."/>
            <person name="Motooka D."/>
            <person name="Fukuoka S."/>
            <person name="Nishikawa H."/>
            <person name="Benno Y."/>
        </authorList>
    </citation>
    <scope>NUCLEOTIDE SEQUENCE</scope>
    <source>
        <strain evidence="2">MM59</strain>
    </source>
</reference>
<accession>A0A810Q624</accession>
<dbReference type="AlphaFoldDB" id="A0A810Q624"/>
<organism evidence="2 3">
    <name type="scientific">Pusillibacter faecalis</name>
    <dbReference type="NCBI Taxonomy" id="2714358"/>
    <lineage>
        <taxon>Bacteria</taxon>
        <taxon>Bacillati</taxon>
        <taxon>Bacillota</taxon>
        <taxon>Clostridia</taxon>
        <taxon>Eubacteriales</taxon>
        <taxon>Oscillospiraceae</taxon>
        <taxon>Pusillibacter</taxon>
    </lineage>
</organism>
<gene>
    <name evidence="2" type="ORF">MM59RIKEN_07530</name>
</gene>
<evidence type="ECO:0000313" key="2">
    <source>
        <dbReference type="EMBL" id="BCK83434.1"/>
    </source>
</evidence>
<evidence type="ECO:0000313" key="3">
    <source>
        <dbReference type="Proteomes" id="UP000679848"/>
    </source>
</evidence>
<feature type="region of interest" description="Disordered" evidence="1">
    <location>
        <begin position="33"/>
        <end position="71"/>
    </location>
</feature>
<name>A0A810Q624_9FIRM</name>
<proteinExistence type="predicted"/>
<dbReference type="KEGG" id="pfaa:MM59RIKEN_07530"/>
<dbReference type="Proteomes" id="UP000679848">
    <property type="component" value="Chromosome"/>
</dbReference>
<keyword evidence="3" id="KW-1185">Reference proteome</keyword>
<protein>
    <submittedName>
        <fullName evidence="2">Uncharacterized protein</fullName>
    </submittedName>
</protein>
<sequence length="71" mass="7893">MKFIPNYRVCYGGRFYEAGNPFSIKAEDADMMKRHGTVLDEPTPPPAVPKKPGRPRRADNGQSGEAEAQNE</sequence>
<dbReference type="EMBL" id="AP023420">
    <property type="protein sequence ID" value="BCK83434.1"/>
    <property type="molecule type" value="Genomic_DNA"/>
</dbReference>
<evidence type="ECO:0000256" key="1">
    <source>
        <dbReference type="SAM" id="MobiDB-lite"/>
    </source>
</evidence>